<dbReference type="SUPFAM" id="SSF56235">
    <property type="entry name" value="N-terminal nucleophile aminohydrolases (Ntn hydrolases)"/>
    <property type="match status" value="1"/>
</dbReference>
<dbReference type="InterPro" id="IPR017808">
    <property type="entry name" value="EgtC"/>
</dbReference>
<dbReference type="Proteomes" id="UP000471120">
    <property type="component" value="Unassembled WGS sequence"/>
</dbReference>
<comment type="caution">
    <text evidence="4">The sequence shown here is derived from an EMBL/GenBank/DDBJ whole genome shotgun (WGS) entry which is preliminary data.</text>
</comment>
<organism evidence="4 5">
    <name type="scientific">Rhodococcus rhodnii</name>
    <dbReference type="NCBI Taxonomy" id="38312"/>
    <lineage>
        <taxon>Bacteria</taxon>
        <taxon>Bacillati</taxon>
        <taxon>Actinomycetota</taxon>
        <taxon>Actinomycetes</taxon>
        <taxon>Mycobacteriales</taxon>
        <taxon>Nocardiaceae</taxon>
        <taxon>Rhodococcus</taxon>
    </lineage>
</organism>
<proteinExistence type="inferred from homology"/>
<dbReference type="InterPro" id="IPR017932">
    <property type="entry name" value="GATase_2_dom"/>
</dbReference>
<dbReference type="EMBL" id="QRCM01000001">
    <property type="protein sequence ID" value="TXG90256.1"/>
    <property type="molecule type" value="Genomic_DNA"/>
</dbReference>
<dbReference type="InterPro" id="IPR052373">
    <property type="entry name" value="Gamma-glu_amide_hydrolase"/>
</dbReference>
<protein>
    <recommendedName>
        <fullName evidence="2">Gamma-glutamyl-hercynylcysteine sulfoxide hydrolase</fullName>
        <ecNumber evidence="2">3.5.1.118</ecNumber>
    </recommendedName>
    <alternativeName>
        <fullName evidence="2">Gamma-glutamyl hercynylcysteine S-oxide hydrolase</fullName>
    </alternativeName>
</protein>
<evidence type="ECO:0000259" key="3">
    <source>
        <dbReference type="PROSITE" id="PS51278"/>
    </source>
</evidence>
<evidence type="ECO:0000256" key="2">
    <source>
        <dbReference type="HAMAP-Rule" id="MF_02036"/>
    </source>
</evidence>
<dbReference type="Gene3D" id="3.60.20.10">
    <property type="entry name" value="Glutamine Phosphoribosylpyrophosphate, subunit 1, domain 1"/>
    <property type="match status" value="1"/>
</dbReference>
<dbReference type="InterPro" id="IPR029055">
    <property type="entry name" value="Ntn_hydrolases_N"/>
</dbReference>
<comment type="pathway">
    <text evidence="2">Amino-acid biosynthesis; ergothioneine biosynthesis.</text>
</comment>
<dbReference type="InterPro" id="IPR032889">
    <property type="entry name" value="EgtC_Actinobacteria"/>
</dbReference>
<comment type="function">
    <text evidence="2">Catalyzes the hydrolysis of the gamma-glutamyl amide bond of hercynyl-gamma-L-glutamyl-L-cysteine sulfoxide to produce hercynylcysteine sulfoxide, a step in the biosynthesis pathway of ergothioneine.</text>
</comment>
<dbReference type="NCBIfam" id="TIGR03442">
    <property type="entry name" value="ergothioneine biosynthesis protein EgtC"/>
    <property type="match status" value="1"/>
</dbReference>
<gene>
    <name evidence="2 4" type="primary">egtC</name>
    <name evidence="4" type="ORF">DW322_08505</name>
</gene>
<dbReference type="PANTHER" id="PTHR43187:SF2">
    <property type="entry name" value="GAMMA-GLUTAMYL-HERCYNYLCYSTEINE SULFOXIDE HYDROLASE"/>
    <property type="match status" value="1"/>
</dbReference>
<dbReference type="UniPathway" id="UPA01014"/>
<sequence length="247" mass="26684">MCRHIGYVGPRVPVGGVLASGSHSLVHQSWAPTDMRGGGTINADGFGAAWWDGERQGRYRSAAPIWSDPAVQETLPFVHGHAVVAAARSASIGMPVEQSASHPFVDGRWAFSHNGFVPDWRRTLAPFTAELGTEELSALEAPTDSAALWLVVQHRLRSEPPEVVLPHLVAEVAARGPGARLNLLLSDGHDLWATSWVHSLSVRVDEHSATVASEPTDDDAQWKPVPDRHLVVARPGRLLVTPVEVRS</sequence>
<keyword evidence="1 2" id="KW-0315">Glutamine amidotransferase</keyword>
<dbReference type="AlphaFoldDB" id="A0A6P2CG99"/>
<evidence type="ECO:0000313" key="4">
    <source>
        <dbReference type="EMBL" id="TXG90256.1"/>
    </source>
</evidence>
<dbReference type="PANTHER" id="PTHR43187">
    <property type="entry name" value="GLUTAMINE AMIDOTRANSFERASE DUG3-RELATED"/>
    <property type="match status" value="1"/>
</dbReference>
<dbReference type="GO" id="GO:0016811">
    <property type="term" value="F:hydrolase activity, acting on carbon-nitrogen (but not peptide) bonds, in linear amides"/>
    <property type="evidence" value="ECO:0007669"/>
    <property type="project" value="UniProtKB-UniRule"/>
</dbReference>
<evidence type="ECO:0000313" key="5">
    <source>
        <dbReference type="Proteomes" id="UP000471120"/>
    </source>
</evidence>
<evidence type="ECO:0000256" key="1">
    <source>
        <dbReference type="ARBA" id="ARBA00022962"/>
    </source>
</evidence>
<dbReference type="CDD" id="cd01908">
    <property type="entry name" value="YafJ"/>
    <property type="match status" value="1"/>
</dbReference>
<feature type="domain" description="Glutamine amidotransferase type-2" evidence="3">
    <location>
        <begin position="2"/>
        <end position="247"/>
    </location>
</feature>
<comment type="catalytic activity">
    <reaction evidence="2">
        <text>gamma-L-glutamyl-hercynylcysteine S-oxide + H2O = S-(hercyn-2-yl)-L-cysteine S-oxide + L-glutamate</text>
        <dbReference type="Rhea" id="RHEA:42684"/>
        <dbReference type="ChEBI" id="CHEBI:15377"/>
        <dbReference type="ChEBI" id="CHEBI:29985"/>
        <dbReference type="ChEBI" id="CHEBI:82703"/>
        <dbReference type="ChEBI" id="CHEBI:82706"/>
        <dbReference type="EC" id="3.5.1.118"/>
    </reaction>
</comment>
<dbReference type="EC" id="3.5.1.118" evidence="2"/>
<dbReference type="InterPro" id="IPR026869">
    <property type="entry name" value="EgtC-like"/>
</dbReference>
<dbReference type="RefSeq" id="WP_010839727.1">
    <property type="nucleotide sequence ID" value="NZ_QRCM01000001.1"/>
</dbReference>
<dbReference type="Pfam" id="PF13230">
    <property type="entry name" value="GATase_4"/>
    <property type="match status" value="1"/>
</dbReference>
<dbReference type="HAMAP" id="MF_02036">
    <property type="entry name" value="EgtC"/>
    <property type="match status" value="1"/>
</dbReference>
<keyword evidence="2" id="KW-0378">Hydrolase</keyword>
<name>A0A6P2CG99_9NOCA</name>
<accession>A0A6P2CG99</accession>
<dbReference type="PROSITE" id="PS51278">
    <property type="entry name" value="GATASE_TYPE_2"/>
    <property type="match status" value="1"/>
</dbReference>
<reference evidence="4 5" key="1">
    <citation type="submission" date="2018-07" db="EMBL/GenBank/DDBJ databases">
        <title>Genome sequence of Rhodococcus rhodnii ATCC 35071 from Rhodnius prolixus.</title>
        <authorList>
            <person name="Patel V."/>
            <person name="Vogel K.J."/>
        </authorList>
    </citation>
    <scope>NUCLEOTIDE SEQUENCE [LARGE SCALE GENOMIC DNA]</scope>
    <source>
        <strain evidence="4 5">ATCC 35071</strain>
    </source>
</reference>
<dbReference type="GO" id="GO:0052699">
    <property type="term" value="P:ergothioneine biosynthetic process"/>
    <property type="evidence" value="ECO:0007669"/>
    <property type="project" value="UniProtKB-UniRule"/>
</dbReference>